<protein>
    <recommendedName>
        <fullName evidence="1">Chromo domain-containing protein</fullName>
    </recommendedName>
</protein>
<dbReference type="CDD" id="cd00024">
    <property type="entry name" value="CD_CSD"/>
    <property type="match status" value="1"/>
</dbReference>
<evidence type="ECO:0000313" key="3">
    <source>
        <dbReference type="Proteomes" id="UP000053558"/>
    </source>
</evidence>
<sequence length="397" mass="46811">MNFDFEGKLIQPSEKFDLFWRFTTARHEIDVKRRAGLQPPWTDDPVLETGRFCNVYRILDRASQYLVTDVIETGSQDFTELIFRILLFTTFTKIDTWEVLRKSTNLTWADYDRCLYERTLKDLHDRKITLYTGAYQKPAPDLGFSEAYLNHLTLLEKMMETLPDFLNTVRYAEDVFDWLCSFEGIGDFTAYQYFLNLSYSDVLNFSEDDFVVLGPGSRNGLQECFEDISPRASLAALRWMKATQRHHFKRLGLTFDGLGPSRLPMQLCDIEHTLCEFYKYLRSCNGGVQRSGRNFRSDMAPLLKPVRLPKAWDHADRQIIRIRPPVEKYEVEEVVDHKWVGKSRMFQVYWVGYSVDEATWEPEQMLRRDAKLALEKYLQGIQEWSMPSTRPKKARRR</sequence>
<gene>
    <name evidence="2" type="ORF">CONPUDRAFT_164992</name>
</gene>
<accession>A0A5M3MT80</accession>
<dbReference type="Proteomes" id="UP000053558">
    <property type="component" value="Unassembled WGS sequence"/>
</dbReference>
<dbReference type="Pfam" id="PF00385">
    <property type="entry name" value="Chromo"/>
    <property type="match status" value="1"/>
</dbReference>
<dbReference type="RefSeq" id="XP_007768063.1">
    <property type="nucleotide sequence ID" value="XM_007769873.1"/>
</dbReference>
<evidence type="ECO:0000259" key="1">
    <source>
        <dbReference type="PROSITE" id="PS50013"/>
    </source>
</evidence>
<dbReference type="GO" id="GO:0006338">
    <property type="term" value="P:chromatin remodeling"/>
    <property type="evidence" value="ECO:0007669"/>
    <property type="project" value="UniProtKB-ARBA"/>
</dbReference>
<dbReference type="SUPFAM" id="SSF54160">
    <property type="entry name" value="Chromo domain-like"/>
    <property type="match status" value="1"/>
</dbReference>
<dbReference type="Gene3D" id="2.40.50.40">
    <property type="match status" value="1"/>
</dbReference>
<dbReference type="AlphaFoldDB" id="A0A5M3MT80"/>
<feature type="domain" description="Chromo" evidence="1">
    <location>
        <begin position="329"/>
        <end position="389"/>
    </location>
</feature>
<dbReference type="InterPro" id="IPR040684">
    <property type="entry name" value="HMUDK_hel"/>
</dbReference>
<dbReference type="GeneID" id="19205236"/>
<dbReference type="OrthoDB" id="433924at2759"/>
<dbReference type="PROSITE" id="PS50013">
    <property type="entry name" value="CHROMO_2"/>
    <property type="match status" value="1"/>
</dbReference>
<dbReference type="InterPro" id="IPR000953">
    <property type="entry name" value="Chromo/chromo_shadow_dom"/>
</dbReference>
<proteinExistence type="predicted"/>
<keyword evidence="3" id="KW-1185">Reference proteome</keyword>
<evidence type="ECO:0000313" key="2">
    <source>
        <dbReference type="EMBL" id="EIW82379.1"/>
    </source>
</evidence>
<dbReference type="Pfam" id="PF18723">
    <property type="entry name" value="HMUDK_hel"/>
    <property type="match status" value="1"/>
</dbReference>
<dbReference type="InterPro" id="IPR023780">
    <property type="entry name" value="Chromo_domain"/>
</dbReference>
<dbReference type="InterPro" id="IPR016197">
    <property type="entry name" value="Chromo-like_dom_sf"/>
</dbReference>
<dbReference type="KEGG" id="cput:CONPUDRAFT_164992"/>
<name>A0A5M3MT80_CONPW</name>
<dbReference type="EMBL" id="JH711577">
    <property type="protein sequence ID" value="EIW82379.1"/>
    <property type="molecule type" value="Genomic_DNA"/>
</dbReference>
<dbReference type="SMART" id="SM00298">
    <property type="entry name" value="CHROMO"/>
    <property type="match status" value="1"/>
</dbReference>
<dbReference type="OMA" id="NKIETWE"/>
<reference evidence="3" key="1">
    <citation type="journal article" date="2012" name="Science">
        <title>The Paleozoic origin of enzymatic lignin decomposition reconstructed from 31 fungal genomes.</title>
        <authorList>
            <person name="Floudas D."/>
            <person name="Binder M."/>
            <person name="Riley R."/>
            <person name="Barry K."/>
            <person name="Blanchette R.A."/>
            <person name="Henrissat B."/>
            <person name="Martinez A.T."/>
            <person name="Otillar R."/>
            <person name="Spatafora J.W."/>
            <person name="Yadav J.S."/>
            <person name="Aerts A."/>
            <person name="Benoit I."/>
            <person name="Boyd A."/>
            <person name="Carlson A."/>
            <person name="Copeland A."/>
            <person name="Coutinho P.M."/>
            <person name="de Vries R.P."/>
            <person name="Ferreira P."/>
            <person name="Findley K."/>
            <person name="Foster B."/>
            <person name="Gaskell J."/>
            <person name="Glotzer D."/>
            <person name="Gorecki P."/>
            <person name="Heitman J."/>
            <person name="Hesse C."/>
            <person name="Hori C."/>
            <person name="Igarashi K."/>
            <person name="Jurgens J.A."/>
            <person name="Kallen N."/>
            <person name="Kersten P."/>
            <person name="Kohler A."/>
            <person name="Kuees U."/>
            <person name="Kumar T.K.A."/>
            <person name="Kuo A."/>
            <person name="LaButti K."/>
            <person name="Larrondo L.F."/>
            <person name="Lindquist E."/>
            <person name="Ling A."/>
            <person name="Lombard V."/>
            <person name="Lucas S."/>
            <person name="Lundell T."/>
            <person name="Martin R."/>
            <person name="McLaughlin D.J."/>
            <person name="Morgenstern I."/>
            <person name="Morin E."/>
            <person name="Murat C."/>
            <person name="Nagy L.G."/>
            <person name="Nolan M."/>
            <person name="Ohm R.A."/>
            <person name="Patyshakuliyeva A."/>
            <person name="Rokas A."/>
            <person name="Ruiz-Duenas F.J."/>
            <person name="Sabat G."/>
            <person name="Salamov A."/>
            <person name="Samejima M."/>
            <person name="Schmutz J."/>
            <person name="Slot J.C."/>
            <person name="St John F."/>
            <person name="Stenlid J."/>
            <person name="Sun H."/>
            <person name="Sun S."/>
            <person name="Syed K."/>
            <person name="Tsang A."/>
            <person name="Wiebenga A."/>
            <person name="Young D."/>
            <person name="Pisabarro A."/>
            <person name="Eastwood D.C."/>
            <person name="Martin F."/>
            <person name="Cullen D."/>
            <person name="Grigoriev I.V."/>
            <person name="Hibbett D.S."/>
        </authorList>
    </citation>
    <scope>NUCLEOTIDE SEQUENCE [LARGE SCALE GENOMIC DNA]</scope>
    <source>
        <strain evidence="3">RWD-64-598 SS2</strain>
    </source>
</reference>
<comment type="caution">
    <text evidence="2">The sequence shown here is derived from an EMBL/GenBank/DDBJ whole genome shotgun (WGS) entry which is preliminary data.</text>
</comment>
<organism evidence="2 3">
    <name type="scientific">Coniophora puteana (strain RWD-64-598)</name>
    <name type="common">Brown rot fungus</name>
    <dbReference type="NCBI Taxonomy" id="741705"/>
    <lineage>
        <taxon>Eukaryota</taxon>
        <taxon>Fungi</taxon>
        <taxon>Dikarya</taxon>
        <taxon>Basidiomycota</taxon>
        <taxon>Agaricomycotina</taxon>
        <taxon>Agaricomycetes</taxon>
        <taxon>Agaricomycetidae</taxon>
        <taxon>Boletales</taxon>
        <taxon>Coniophorineae</taxon>
        <taxon>Coniophoraceae</taxon>
        <taxon>Coniophora</taxon>
    </lineage>
</organism>